<feature type="region of interest" description="Disordered" evidence="1">
    <location>
        <begin position="228"/>
        <end position="254"/>
    </location>
</feature>
<reference evidence="3 4" key="1">
    <citation type="journal article" date="2016" name="Front. Microbiol.">
        <title>Genome and transcriptome sequences reveal the specific parasitism of the nematophagous Purpureocillium lilacinum 36-1.</title>
        <authorList>
            <person name="Xie J."/>
            <person name="Li S."/>
            <person name="Mo C."/>
            <person name="Xiao X."/>
            <person name="Peng D."/>
            <person name="Wang G."/>
            <person name="Xiao Y."/>
        </authorList>
    </citation>
    <scope>NUCLEOTIDE SEQUENCE [LARGE SCALE GENOMIC DNA]</scope>
    <source>
        <strain evidence="3 4">36-1</strain>
    </source>
</reference>
<name>A0A2U3EAN8_PURLI</name>
<dbReference type="AlphaFoldDB" id="A0A2U3EAN8"/>
<feature type="domain" description="G-patch" evidence="2">
    <location>
        <begin position="293"/>
        <end position="341"/>
    </location>
</feature>
<proteinExistence type="predicted"/>
<dbReference type="PROSITE" id="PS50174">
    <property type="entry name" value="G_PATCH"/>
    <property type="match status" value="1"/>
</dbReference>
<accession>A0A2U3EAN8</accession>
<dbReference type="InterPro" id="IPR039146">
    <property type="entry name" value="GPANK1"/>
</dbReference>
<evidence type="ECO:0000313" key="4">
    <source>
        <dbReference type="Proteomes" id="UP000245956"/>
    </source>
</evidence>
<dbReference type="GO" id="GO:0003676">
    <property type="term" value="F:nucleic acid binding"/>
    <property type="evidence" value="ECO:0007669"/>
    <property type="project" value="InterPro"/>
</dbReference>
<dbReference type="PANTHER" id="PTHR20923:SF1">
    <property type="entry name" value="G PATCH DOMAIN AND ANKYRIN REPEAT-CONTAINING PROTEIN 1"/>
    <property type="match status" value="1"/>
</dbReference>
<feature type="region of interest" description="Disordered" evidence="1">
    <location>
        <begin position="336"/>
        <end position="382"/>
    </location>
</feature>
<dbReference type="Proteomes" id="UP000245956">
    <property type="component" value="Unassembled WGS sequence"/>
</dbReference>
<feature type="compositionally biased region" description="Polar residues" evidence="1">
    <location>
        <begin position="228"/>
        <end position="239"/>
    </location>
</feature>
<feature type="region of interest" description="Disordered" evidence="1">
    <location>
        <begin position="1"/>
        <end position="52"/>
    </location>
</feature>
<feature type="compositionally biased region" description="Polar residues" evidence="1">
    <location>
        <begin position="11"/>
        <end position="23"/>
    </location>
</feature>
<evidence type="ECO:0000313" key="3">
    <source>
        <dbReference type="EMBL" id="PWI71561.1"/>
    </source>
</evidence>
<protein>
    <submittedName>
        <fullName evidence="3">G-patch domain protein</fullName>
    </submittedName>
</protein>
<evidence type="ECO:0000259" key="2">
    <source>
        <dbReference type="PROSITE" id="PS50174"/>
    </source>
</evidence>
<dbReference type="EMBL" id="LCWV01000007">
    <property type="protein sequence ID" value="PWI71561.1"/>
    <property type="molecule type" value="Genomic_DNA"/>
</dbReference>
<dbReference type="InterPro" id="IPR000467">
    <property type="entry name" value="G_patch_dom"/>
</dbReference>
<evidence type="ECO:0000256" key="1">
    <source>
        <dbReference type="SAM" id="MobiDB-lite"/>
    </source>
</evidence>
<feature type="region of interest" description="Disordered" evidence="1">
    <location>
        <begin position="161"/>
        <end position="181"/>
    </location>
</feature>
<sequence length="405" mass="44326">MLRRRRGRQPYISSAEATDGSNSGDEEQARSPNDMPRAIRSPGVHGDDITIKVGSNSTVNVGGVEMRTGTEGGEIILTSRRTTLSGFRAGSDMPLEEREELRRRRRVSDPDRIPTRPIRRTSTRAQHHDSRLSSNFHPTSFVCNVVAAPLRFLNAAMRRTRGDEEEENDEPEIPLHHKRPFGAGLKRKKIEFVRATESDPGLPSSSTSSAGKGSLVGDLYASIVLGEVSSQSGPASRTESPGAPTDDDDEQSREPIICPVCALPITTSLREHEASLAHQVSMTHSHPPSGLDRTRMGLRTLQSQGWDPDARRGLGLEGEGPRYPIKVAAKEDNLGIGASAQQANEDAKKKKKEKESEAPPRQLTAKERKALAAKERQRAERLQAEIYGRVDVEGYLRGNGADNAI</sequence>
<feature type="compositionally biased region" description="Acidic residues" evidence="1">
    <location>
        <begin position="163"/>
        <end position="172"/>
    </location>
</feature>
<organism evidence="3 4">
    <name type="scientific">Purpureocillium lilacinum</name>
    <name type="common">Paecilomyces lilacinus</name>
    <dbReference type="NCBI Taxonomy" id="33203"/>
    <lineage>
        <taxon>Eukaryota</taxon>
        <taxon>Fungi</taxon>
        <taxon>Dikarya</taxon>
        <taxon>Ascomycota</taxon>
        <taxon>Pezizomycotina</taxon>
        <taxon>Sordariomycetes</taxon>
        <taxon>Hypocreomycetidae</taxon>
        <taxon>Hypocreales</taxon>
        <taxon>Ophiocordycipitaceae</taxon>
        <taxon>Purpureocillium</taxon>
    </lineage>
</organism>
<dbReference type="PANTHER" id="PTHR20923">
    <property type="entry name" value="BAT4 PROTEIN-RELATED"/>
    <property type="match status" value="1"/>
</dbReference>
<feature type="compositionally biased region" description="Basic and acidic residues" evidence="1">
    <location>
        <begin position="345"/>
        <end position="382"/>
    </location>
</feature>
<gene>
    <name evidence="3" type="ORF">PCL_11655</name>
</gene>
<comment type="caution">
    <text evidence="3">The sequence shown here is derived from an EMBL/GenBank/DDBJ whole genome shotgun (WGS) entry which is preliminary data.</text>
</comment>